<dbReference type="EMBL" id="HBUF01570900">
    <property type="protein sequence ID" value="CAG6766468.1"/>
    <property type="molecule type" value="Transcribed_RNA"/>
</dbReference>
<reference evidence="1" key="1">
    <citation type="submission" date="2021-05" db="EMBL/GenBank/DDBJ databases">
        <authorList>
            <person name="Alioto T."/>
            <person name="Alioto T."/>
            <person name="Gomez Garrido J."/>
        </authorList>
    </citation>
    <scope>NUCLEOTIDE SEQUENCE</scope>
</reference>
<dbReference type="AlphaFoldDB" id="A0A8D9EU43"/>
<proteinExistence type="predicted"/>
<name>A0A8D9EU43_9HEMI</name>
<organism evidence="1">
    <name type="scientific">Cacopsylla melanoneura</name>
    <dbReference type="NCBI Taxonomy" id="428564"/>
    <lineage>
        <taxon>Eukaryota</taxon>
        <taxon>Metazoa</taxon>
        <taxon>Ecdysozoa</taxon>
        <taxon>Arthropoda</taxon>
        <taxon>Hexapoda</taxon>
        <taxon>Insecta</taxon>
        <taxon>Pterygota</taxon>
        <taxon>Neoptera</taxon>
        <taxon>Paraneoptera</taxon>
        <taxon>Hemiptera</taxon>
        <taxon>Sternorrhyncha</taxon>
        <taxon>Psylloidea</taxon>
        <taxon>Psyllidae</taxon>
        <taxon>Psyllinae</taxon>
        <taxon>Cacopsylla</taxon>
    </lineage>
</organism>
<protein>
    <submittedName>
        <fullName evidence="1">Uncharacterized protein</fullName>
    </submittedName>
</protein>
<sequence length="328" mass="38142">MSSDDDDDDNPVVTIAGRGFEKEHDQILTEIQNKIQERTKQDVRVEDNAIFCKIMIQEINNIHSLCIPSTFCIRRRQGELARRCGGLSIGGTKIVRQLMYKYTLIILNVSLRIIPLTSFPHENNFKIEVLLPTSFHRRHLKSFDIRINPSPFFNSTPPCTFNILLEYKSEPTKFESIACFTFLERLKDKTNPYCWIDSLSLQAGVRQKFTPICPMANWEDVIEPMEALLDCAVEFYIKEYSLPNISGYKEGYIRESSEIIPVNMALSMDALPFLERLFIYQLIQFITINIPDIKRKNLLPKVLKKYILSVETSPPSWFMDGMEWNQCY</sequence>
<accession>A0A8D9EU43</accession>
<evidence type="ECO:0000313" key="1">
    <source>
        <dbReference type="EMBL" id="CAG6766468.1"/>
    </source>
</evidence>